<reference evidence="2" key="1">
    <citation type="submission" date="2023-02" db="EMBL/GenBank/DDBJ databases">
        <title>Colletotrichum kahawae CIFC_Que2 genome sequencing and assembly.</title>
        <authorList>
            <person name="Baroncelli R."/>
        </authorList>
    </citation>
    <scope>NUCLEOTIDE SEQUENCE</scope>
    <source>
        <strain evidence="2">CIFC_Que2</strain>
    </source>
</reference>
<accession>A0AAD9YPE3</accession>
<evidence type="ECO:0000313" key="2">
    <source>
        <dbReference type="EMBL" id="KAK2774951.1"/>
    </source>
</evidence>
<gene>
    <name evidence="2" type="ORF">CKAH01_13004</name>
</gene>
<protein>
    <submittedName>
        <fullName evidence="2">Uncharacterized protein</fullName>
    </submittedName>
</protein>
<keyword evidence="3" id="KW-1185">Reference proteome</keyword>
<evidence type="ECO:0000313" key="3">
    <source>
        <dbReference type="Proteomes" id="UP001281614"/>
    </source>
</evidence>
<evidence type="ECO:0000256" key="1">
    <source>
        <dbReference type="SAM" id="MobiDB-lite"/>
    </source>
</evidence>
<dbReference type="EMBL" id="VYYT01000041">
    <property type="protein sequence ID" value="KAK2774951.1"/>
    <property type="molecule type" value="Genomic_DNA"/>
</dbReference>
<dbReference type="AlphaFoldDB" id="A0AAD9YPE3"/>
<organism evidence="2 3">
    <name type="scientific">Colletotrichum kahawae</name>
    <name type="common">Coffee berry disease fungus</name>
    <dbReference type="NCBI Taxonomy" id="34407"/>
    <lineage>
        <taxon>Eukaryota</taxon>
        <taxon>Fungi</taxon>
        <taxon>Dikarya</taxon>
        <taxon>Ascomycota</taxon>
        <taxon>Pezizomycotina</taxon>
        <taxon>Sordariomycetes</taxon>
        <taxon>Hypocreomycetidae</taxon>
        <taxon>Glomerellales</taxon>
        <taxon>Glomerellaceae</taxon>
        <taxon>Colletotrichum</taxon>
        <taxon>Colletotrichum gloeosporioides species complex</taxon>
    </lineage>
</organism>
<dbReference type="Proteomes" id="UP001281614">
    <property type="component" value="Unassembled WGS sequence"/>
</dbReference>
<name>A0AAD9YPE3_COLKA</name>
<sequence>MLRDGGGKGGADGWVSWAGCGGGLRAGRLSRSSEAVEKQQEEEEATCAETDGQRRTPASAVNPPVVIPPFLSKGIR</sequence>
<proteinExistence type="predicted"/>
<feature type="region of interest" description="Disordered" evidence="1">
    <location>
        <begin position="26"/>
        <end position="76"/>
    </location>
</feature>
<comment type="caution">
    <text evidence="2">The sequence shown here is derived from an EMBL/GenBank/DDBJ whole genome shotgun (WGS) entry which is preliminary data.</text>
</comment>